<evidence type="ECO:0000313" key="5">
    <source>
        <dbReference type="Proteomes" id="UP001150925"/>
    </source>
</evidence>
<protein>
    <submittedName>
        <fullName evidence="4">60S ribosomal protein L16A</fullName>
    </submittedName>
</protein>
<comment type="caution">
    <text evidence="4">The sequence shown here is derived from an EMBL/GenBank/DDBJ whole genome shotgun (WGS) entry which is preliminary data.</text>
</comment>
<dbReference type="PANTHER" id="PTHR11545">
    <property type="entry name" value="RIBOSOMAL PROTEIN L13"/>
    <property type="match status" value="1"/>
</dbReference>
<dbReference type="GO" id="GO:0006412">
    <property type="term" value="P:translation"/>
    <property type="evidence" value="ECO:0007669"/>
    <property type="project" value="InterPro"/>
</dbReference>
<evidence type="ECO:0000256" key="3">
    <source>
        <dbReference type="ARBA" id="ARBA00023274"/>
    </source>
</evidence>
<dbReference type="CDD" id="cd00392">
    <property type="entry name" value="Ribosomal_L13"/>
    <property type="match status" value="1"/>
</dbReference>
<gene>
    <name evidence="4" type="primary">RPL16A</name>
    <name evidence="4" type="ORF">IWQ62_004369</name>
</gene>
<reference evidence="4" key="1">
    <citation type="submission" date="2022-07" db="EMBL/GenBank/DDBJ databases">
        <title>Phylogenomic reconstructions and comparative analyses of Kickxellomycotina fungi.</title>
        <authorList>
            <person name="Reynolds N.K."/>
            <person name="Stajich J.E."/>
            <person name="Barry K."/>
            <person name="Grigoriev I.V."/>
            <person name="Crous P."/>
            <person name="Smith M.E."/>
        </authorList>
    </citation>
    <scope>NUCLEOTIDE SEQUENCE</scope>
    <source>
        <strain evidence="4">RSA 1196</strain>
    </source>
</reference>
<dbReference type="Pfam" id="PF00572">
    <property type="entry name" value="Ribosomal_L13"/>
    <property type="match status" value="1"/>
</dbReference>
<dbReference type="Gene3D" id="3.90.1180.10">
    <property type="entry name" value="Ribosomal protein L13"/>
    <property type="match status" value="1"/>
</dbReference>
<dbReference type="EMBL" id="JANBPY010001429">
    <property type="protein sequence ID" value="KAJ1960075.1"/>
    <property type="molecule type" value="Genomic_DNA"/>
</dbReference>
<dbReference type="InterPro" id="IPR005755">
    <property type="entry name" value="Ribosomal_uL13_euk/arc"/>
</dbReference>
<keyword evidence="2 4" id="KW-0689">Ribosomal protein</keyword>
<evidence type="ECO:0000256" key="1">
    <source>
        <dbReference type="ARBA" id="ARBA00006227"/>
    </source>
</evidence>
<dbReference type="SUPFAM" id="SSF52161">
    <property type="entry name" value="Ribosomal protein L13"/>
    <property type="match status" value="1"/>
</dbReference>
<evidence type="ECO:0000256" key="2">
    <source>
        <dbReference type="ARBA" id="ARBA00022980"/>
    </source>
</evidence>
<dbReference type="PANTHER" id="PTHR11545:SF3">
    <property type="entry name" value="LARGE RIBOSOMAL SUBUNIT PROTEIN UL13"/>
    <property type="match status" value="1"/>
</dbReference>
<dbReference type="NCBIfam" id="TIGR01077">
    <property type="entry name" value="L13_A_E"/>
    <property type="match status" value="1"/>
</dbReference>
<proteinExistence type="inferred from homology"/>
<dbReference type="GO" id="GO:0017148">
    <property type="term" value="P:negative regulation of translation"/>
    <property type="evidence" value="ECO:0007669"/>
    <property type="project" value="TreeGrafter"/>
</dbReference>
<dbReference type="Proteomes" id="UP001150925">
    <property type="component" value="Unassembled WGS sequence"/>
</dbReference>
<organism evidence="4 5">
    <name type="scientific">Dispira parvispora</name>
    <dbReference type="NCBI Taxonomy" id="1520584"/>
    <lineage>
        <taxon>Eukaryota</taxon>
        <taxon>Fungi</taxon>
        <taxon>Fungi incertae sedis</taxon>
        <taxon>Zoopagomycota</taxon>
        <taxon>Kickxellomycotina</taxon>
        <taxon>Dimargaritomycetes</taxon>
        <taxon>Dimargaritales</taxon>
        <taxon>Dimargaritaceae</taxon>
        <taxon>Dispira</taxon>
    </lineage>
</organism>
<dbReference type="InterPro" id="IPR005822">
    <property type="entry name" value="Ribosomal_uL13"/>
</dbReference>
<sequence>MSSFEKVYLIDAKDHLVGRLATTVAKLILSGQRVAVVRCEELNISGSHFRNKIKLHNFLNKRCLVNPSKGPYHFRAPSRMFFRTVRGMVPHKTARGTAALERLKVFDGIPTPYDKMKRMVVPQALRVLRLKPGRKYACLGRLAAEIGWNYGEILSTLETKRKVKSDAFHQQNKKEAALQAQAQKAASDKTQALEESLAKLGY</sequence>
<dbReference type="GO" id="GO:0003735">
    <property type="term" value="F:structural constituent of ribosome"/>
    <property type="evidence" value="ECO:0007669"/>
    <property type="project" value="InterPro"/>
</dbReference>
<comment type="similarity">
    <text evidence="1">Belongs to the universal ribosomal protein uL13 family.</text>
</comment>
<dbReference type="OrthoDB" id="1882297at2759"/>
<name>A0A9W8E5P1_9FUNG</name>
<evidence type="ECO:0000313" key="4">
    <source>
        <dbReference type="EMBL" id="KAJ1960075.1"/>
    </source>
</evidence>
<accession>A0A9W8E5P1</accession>
<keyword evidence="5" id="KW-1185">Reference proteome</keyword>
<dbReference type="HAMAP" id="MF_01366">
    <property type="entry name" value="Ribosomal_uL13"/>
    <property type="match status" value="1"/>
</dbReference>
<dbReference type="InterPro" id="IPR036899">
    <property type="entry name" value="Ribosomal_uL13_sf"/>
</dbReference>
<dbReference type="GO" id="GO:0003729">
    <property type="term" value="F:mRNA binding"/>
    <property type="evidence" value="ECO:0007669"/>
    <property type="project" value="TreeGrafter"/>
</dbReference>
<dbReference type="Gene3D" id="6.10.250.3250">
    <property type="match status" value="1"/>
</dbReference>
<dbReference type="FunFam" id="3.90.1180.10:FF:000002">
    <property type="entry name" value="60S ribosomal protein L16"/>
    <property type="match status" value="1"/>
</dbReference>
<keyword evidence="3" id="KW-0687">Ribonucleoprotein</keyword>
<dbReference type="GO" id="GO:0022625">
    <property type="term" value="C:cytosolic large ribosomal subunit"/>
    <property type="evidence" value="ECO:0007669"/>
    <property type="project" value="TreeGrafter"/>
</dbReference>
<dbReference type="AlphaFoldDB" id="A0A9W8E5P1"/>